<proteinExistence type="predicted"/>
<name>A0ABU7FXK0_9ACTN</name>
<organism evidence="2 3">
    <name type="scientific">Streptomyces chiangmaiensis</name>
    <dbReference type="NCBI Taxonomy" id="766497"/>
    <lineage>
        <taxon>Bacteria</taxon>
        <taxon>Bacillati</taxon>
        <taxon>Actinomycetota</taxon>
        <taxon>Actinomycetes</taxon>
        <taxon>Kitasatosporales</taxon>
        <taxon>Streptomycetaceae</taxon>
        <taxon>Streptomyces</taxon>
    </lineage>
</organism>
<reference evidence="2" key="1">
    <citation type="submission" date="2024-01" db="EMBL/GenBank/DDBJ databases">
        <title>First draft genome sequence data of TA4-1, the type strain of Gram-positive actinobacterium Streptomyces chiangmaiensis.</title>
        <authorList>
            <person name="Yasawong M."/>
            <person name="Nantapong N."/>
        </authorList>
    </citation>
    <scope>NUCLEOTIDE SEQUENCE</scope>
    <source>
        <strain evidence="2">TA4-1</strain>
    </source>
</reference>
<gene>
    <name evidence="2" type="ORF">VXC91_45340</name>
</gene>
<accession>A0ABU7FXK0</accession>
<evidence type="ECO:0000256" key="1">
    <source>
        <dbReference type="SAM" id="MobiDB-lite"/>
    </source>
</evidence>
<feature type="region of interest" description="Disordered" evidence="1">
    <location>
        <begin position="67"/>
        <end position="134"/>
    </location>
</feature>
<dbReference type="Proteomes" id="UP001333996">
    <property type="component" value="Unassembled WGS sequence"/>
</dbReference>
<sequence>MVLSGGYASPSTRARRKNAAGLERAGGIDGNVSNLSVVSFPDTFDPADGGIQTGRVELTVAERAALAKAQRKERGRKRALDRSRRATNPNQYGMSKRQQARAERRGAAGLPARQAEVPGGARAANTAGIPKQAYRRDDLSAGYRLNRAKLAEAAATLAAAKDHRTRRI</sequence>
<keyword evidence="3" id="KW-1185">Reference proteome</keyword>
<evidence type="ECO:0000313" key="3">
    <source>
        <dbReference type="Proteomes" id="UP001333996"/>
    </source>
</evidence>
<feature type="region of interest" description="Disordered" evidence="1">
    <location>
        <begin position="1"/>
        <end position="25"/>
    </location>
</feature>
<dbReference type="EMBL" id="JAYWVC010000537">
    <property type="protein sequence ID" value="MED7828861.1"/>
    <property type="molecule type" value="Genomic_DNA"/>
</dbReference>
<protein>
    <submittedName>
        <fullName evidence="2">Transposase</fullName>
    </submittedName>
</protein>
<comment type="caution">
    <text evidence="2">The sequence shown here is derived from an EMBL/GenBank/DDBJ whole genome shotgun (WGS) entry which is preliminary data.</text>
</comment>
<feature type="non-terminal residue" evidence="2">
    <location>
        <position position="168"/>
    </location>
</feature>
<evidence type="ECO:0000313" key="2">
    <source>
        <dbReference type="EMBL" id="MED7828861.1"/>
    </source>
</evidence>